<dbReference type="InterPro" id="IPR051162">
    <property type="entry name" value="T4SS_component"/>
</dbReference>
<dbReference type="SUPFAM" id="SSF52540">
    <property type="entry name" value="P-loop containing nucleoside triphosphate hydrolases"/>
    <property type="match status" value="1"/>
</dbReference>
<dbReference type="EMBL" id="CP042425">
    <property type="protein sequence ID" value="QEL15341.1"/>
    <property type="molecule type" value="Genomic_DNA"/>
</dbReference>
<dbReference type="PANTHER" id="PTHR30121:SF6">
    <property type="entry name" value="SLR6007 PROTEIN"/>
    <property type="match status" value="1"/>
</dbReference>
<protein>
    <submittedName>
        <fullName evidence="2">ATP-binding protein</fullName>
    </submittedName>
</protein>
<keyword evidence="3" id="KW-1185">Reference proteome</keyword>
<sequence>MSRTALGRVAAPPEHESTSGVFYFWVDRDQSVERTQIVTTKSTVAGREVAFVGIVQEVYRRSRQKDVGEEAARFDGRSAETPPFASEGVTYAEVAILRTDPVAHTPPTEESEVFLGDEVAAAKGYGMDRMGQRFDVGLLRNGGTEFAGRAAIDLDFLLGKNGGHLNVNGIAGLGTKSTLLLSMNWLLLREAKRQREEKQGDPKRLQVVPVIFNVKNFDLFFIDRWNTEYRKEELAHREDWRRMGVDEPRPFDMPRYFAPQAKGLSTPVQTGGRTTDVLPYSWSLADVIEQELFSFLFSEEDVYDPNFGGLVGEMEEYLTSETAAGRKLRKDGPQTFADLLDWFRDERDSLFMDFVKATKGKLLRRLKYIVQEGDGVLVRKEPKGNALKIPSVGQDSPIVIDLYGLHGTPSLQRFVVAAVFHQIQQIQSAKQVANLKYLITLDELNRFAPKDSSDPITQKLETIASEGRSQGIILFGAQQQASLVKPRVIENAAIRAIGRSGTLELGAEVWKFLGPSARSAASQLQPEEKLLYQPSFREPMLAKIPFPPFALSENDADSPPATGGGDQGLPPVSSADLDAF</sequence>
<gene>
    <name evidence="2" type="ORF">PX52LOC_02256</name>
</gene>
<dbReference type="GO" id="GO:0005524">
    <property type="term" value="F:ATP binding"/>
    <property type="evidence" value="ECO:0007669"/>
    <property type="project" value="UniProtKB-KW"/>
</dbReference>
<dbReference type="InterPro" id="IPR027417">
    <property type="entry name" value="P-loop_NTPase"/>
</dbReference>
<dbReference type="PANTHER" id="PTHR30121">
    <property type="entry name" value="UNCHARACTERIZED PROTEIN YJGR-RELATED"/>
    <property type="match status" value="1"/>
</dbReference>
<organism evidence="2 3">
    <name type="scientific">Limnoglobus roseus</name>
    <dbReference type="NCBI Taxonomy" id="2598579"/>
    <lineage>
        <taxon>Bacteria</taxon>
        <taxon>Pseudomonadati</taxon>
        <taxon>Planctomycetota</taxon>
        <taxon>Planctomycetia</taxon>
        <taxon>Gemmatales</taxon>
        <taxon>Gemmataceae</taxon>
        <taxon>Limnoglobus</taxon>
    </lineage>
</organism>
<dbReference type="AlphaFoldDB" id="A0A5C1A814"/>
<reference evidence="3" key="1">
    <citation type="submission" date="2019-08" db="EMBL/GenBank/DDBJ databases">
        <title>Limnoglobus roseus gen. nov., sp. nov., a novel freshwater planctomycete with a giant genome from the family Gemmataceae.</title>
        <authorList>
            <person name="Kulichevskaya I.S."/>
            <person name="Naumoff D.G."/>
            <person name="Miroshnikov K."/>
            <person name="Ivanova A."/>
            <person name="Philippov D.A."/>
            <person name="Hakobyan A."/>
            <person name="Rijpstra I.C."/>
            <person name="Sinninghe Damste J.S."/>
            <person name="Liesack W."/>
            <person name="Dedysh S.N."/>
        </authorList>
    </citation>
    <scope>NUCLEOTIDE SEQUENCE [LARGE SCALE GENOMIC DNA]</scope>
    <source>
        <strain evidence="3">PX52</strain>
    </source>
</reference>
<evidence type="ECO:0000313" key="3">
    <source>
        <dbReference type="Proteomes" id="UP000324974"/>
    </source>
</evidence>
<proteinExistence type="predicted"/>
<accession>A0A5C1A814</accession>
<evidence type="ECO:0000313" key="2">
    <source>
        <dbReference type="EMBL" id="QEL15341.1"/>
    </source>
</evidence>
<dbReference type="OrthoDB" id="5240402at2"/>
<keyword evidence="2" id="KW-0547">Nucleotide-binding</keyword>
<keyword evidence="2" id="KW-0067">ATP-binding</keyword>
<dbReference type="Proteomes" id="UP000324974">
    <property type="component" value="Chromosome"/>
</dbReference>
<evidence type="ECO:0000256" key="1">
    <source>
        <dbReference type="SAM" id="MobiDB-lite"/>
    </source>
</evidence>
<dbReference type="KEGG" id="lrs:PX52LOC_02256"/>
<dbReference type="RefSeq" id="WP_149110164.1">
    <property type="nucleotide sequence ID" value="NZ_CP042425.1"/>
</dbReference>
<dbReference type="Gene3D" id="3.40.50.300">
    <property type="entry name" value="P-loop containing nucleotide triphosphate hydrolases"/>
    <property type="match status" value="1"/>
</dbReference>
<feature type="region of interest" description="Disordered" evidence="1">
    <location>
        <begin position="547"/>
        <end position="580"/>
    </location>
</feature>
<name>A0A5C1A814_9BACT</name>